<dbReference type="EMBL" id="AWNI01000010">
    <property type="protein sequence ID" value="ETS62480.1"/>
    <property type="molecule type" value="Genomic_DNA"/>
</dbReference>
<dbReference type="HOGENOM" id="CLU_096872_4_3_1"/>
<accession>W3VLT5</accession>
<dbReference type="Proteomes" id="UP000019462">
    <property type="component" value="Unassembled WGS sequence"/>
</dbReference>
<dbReference type="Gene3D" id="2.40.160.20">
    <property type="match status" value="1"/>
</dbReference>
<keyword evidence="2" id="KW-1185">Reference proteome</keyword>
<gene>
    <name evidence="1" type="ORF">PaG_03103</name>
</gene>
<dbReference type="Pfam" id="PF11578">
    <property type="entry name" value="DUF3237"/>
    <property type="match status" value="1"/>
</dbReference>
<organism evidence="1 2">
    <name type="scientific">Moesziomyces aphidis</name>
    <name type="common">Pseudozyma aphidis</name>
    <dbReference type="NCBI Taxonomy" id="84754"/>
    <lineage>
        <taxon>Eukaryota</taxon>
        <taxon>Fungi</taxon>
        <taxon>Dikarya</taxon>
        <taxon>Basidiomycota</taxon>
        <taxon>Ustilaginomycotina</taxon>
        <taxon>Ustilaginomycetes</taxon>
        <taxon>Ustilaginales</taxon>
        <taxon>Ustilaginaceae</taxon>
        <taxon>Moesziomyces</taxon>
    </lineage>
</organism>
<sequence length="197" mass="21834">MLLQGRGWEQKCPAVLAGLFCYHHHCFAIMTSLEPVEITLEPVFRVTCPVEPAHNVGDSGEGVRKIVPIAPGGTITSPIAALDGAVGMHGGSDYFRTDQFGKTRLDARYFFKLKSGHNLYFQSSGVRFVPSSYPDQTAVQRIMQGELVDPSQYYFRLKLILECDDPDPQVQDLVCKVVIASAVRTTDTVMYQAYVVN</sequence>
<proteinExistence type="predicted"/>
<dbReference type="PANTHER" id="PTHR37315:SF1">
    <property type="entry name" value="UPF0311 PROTEIN BLR7842"/>
    <property type="match status" value="1"/>
</dbReference>
<comment type="caution">
    <text evidence="1">The sequence shown here is derived from an EMBL/GenBank/DDBJ whole genome shotgun (WGS) entry which is preliminary data.</text>
</comment>
<dbReference type="OrthoDB" id="2544694at2759"/>
<dbReference type="AlphaFoldDB" id="W3VLT5"/>
<evidence type="ECO:0000313" key="2">
    <source>
        <dbReference type="Proteomes" id="UP000019462"/>
    </source>
</evidence>
<dbReference type="PANTHER" id="PTHR37315">
    <property type="entry name" value="UPF0311 PROTEIN BLR7842"/>
    <property type="match status" value="1"/>
</dbReference>
<dbReference type="InterPro" id="IPR020915">
    <property type="entry name" value="UPF0311"/>
</dbReference>
<name>W3VLT5_MOEAP</name>
<evidence type="ECO:0000313" key="1">
    <source>
        <dbReference type="EMBL" id="ETS62480.1"/>
    </source>
</evidence>
<protein>
    <submittedName>
        <fullName evidence="1">Uncharacterized protein</fullName>
    </submittedName>
</protein>
<reference evidence="1 2" key="1">
    <citation type="journal article" date="2014" name="Genome Announc.">
        <title>Genome sequence of the basidiomycetous fungus Pseudozyma aphidis DSM70725, an efficient producer of biosurfactant mannosylerythritol lipids.</title>
        <authorList>
            <person name="Lorenz S."/>
            <person name="Guenther M."/>
            <person name="Grumaz C."/>
            <person name="Rupp S."/>
            <person name="Zibek S."/>
            <person name="Sohn K."/>
        </authorList>
    </citation>
    <scope>NUCLEOTIDE SEQUENCE [LARGE SCALE GENOMIC DNA]</scope>
    <source>
        <strain evidence="2">ATCC 32657 / CBS 517.83 / DSM 70725 / JCM 10318 / NBRC 10182 / NRRL Y-7954 / St-0401</strain>
    </source>
</reference>